<dbReference type="AlphaFoldDB" id="A0A8H7XYS1"/>
<organism evidence="2">
    <name type="scientific">Psilocybe cubensis</name>
    <name type="common">Psychedelic mushroom</name>
    <name type="synonym">Stropharia cubensis</name>
    <dbReference type="NCBI Taxonomy" id="181762"/>
    <lineage>
        <taxon>Eukaryota</taxon>
        <taxon>Fungi</taxon>
        <taxon>Dikarya</taxon>
        <taxon>Basidiomycota</taxon>
        <taxon>Agaricomycotina</taxon>
        <taxon>Agaricomycetes</taxon>
        <taxon>Agaricomycetidae</taxon>
        <taxon>Agaricales</taxon>
        <taxon>Agaricineae</taxon>
        <taxon>Strophariaceae</taxon>
        <taxon>Psilocybe</taxon>
    </lineage>
</organism>
<sequence>MSSWQDFNNDQHSRGKEQFDNCKMPNAPQKRYKMMHYIDLPEISDSDFSPMSYNSENEIEHSPDTTPNEKPDSYFPGFVSARRSMDEPVTPKRQKLDRSSESSASPSPVSPSNPKPFRWNEVARASPEAIAAYFREQDRQAMIAKANNLPPPVDRLLPIDTSSTFAFKRRATVSDFPPRRNQIWKGNGAYQSFGQAISSASLTPSGISTPGNAWSHNEPTKYTSTPFSAPPGLSGRGRSTSDYTTPRRVNSTPLPSNSLLLQSDLGQSKPALDFSVHTSLTMVDNQGFNSERSSDGIAAAVPSLISQIEDGDDDWEDIYV</sequence>
<dbReference type="EMBL" id="JAFIQS010000006">
    <property type="protein sequence ID" value="KAG5168103.1"/>
    <property type="molecule type" value="Genomic_DNA"/>
</dbReference>
<feature type="compositionally biased region" description="Basic and acidic residues" evidence="1">
    <location>
        <begin position="58"/>
        <end position="72"/>
    </location>
</feature>
<feature type="region of interest" description="Disordered" evidence="1">
    <location>
        <begin position="208"/>
        <end position="257"/>
    </location>
</feature>
<evidence type="ECO:0000256" key="1">
    <source>
        <dbReference type="SAM" id="MobiDB-lite"/>
    </source>
</evidence>
<feature type="compositionally biased region" description="Basic and acidic residues" evidence="1">
    <location>
        <begin position="83"/>
        <end position="100"/>
    </location>
</feature>
<proteinExistence type="predicted"/>
<feature type="compositionally biased region" description="Basic and acidic residues" evidence="1">
    <location>
        <begin position="9"/>
        <end position="20"/>
    </location>
</feature>
<reference evidence="2" key="1">
    <citation type="submission" date="2021-02" db="EMBL/GenBank/DDBJ databases">
        <title>Psilocybe cubensis genome.</title>
        <authorList>
            <person name="Mckernan K.J."/>
            <person name="Crawford S."/>
            <person name="Trippe A."/>
            <person name="Kane L.T."/>
            <person name="Mclaughlin S."/>
        </authorList>
    </citation>
    <scope>NUCLEOTIDE SEQUENCE [LARGE SCALE GENOMIC DNA]</scope>
    <source>
        <strain evidence="2">MGC-MH-2018</strain>
    </source>
</reference>
<feature type="compositionally biased region" description="Polar residues" evidence="1">
    <location>
        <begin position="46"/>
        <end position="56"/>
    </location>
</feature>
<gene>
    <name evidence="2" type="ORF">JR316_006696</name>
</gene>
<protein>
    <submittedName>
        <fullName evidence="2">Uncharacterized protein</fullName>
    </submittedName>
</protein>
<feature type="region of interest" description="Disordered" evidence="1">
    <location>
        <begin position="45"/>
        <end position="121"/>
    </location>
</feature>
<feature type="compositionally biased region" description="Polar residues" evidence="1">
    <location>
        <begin position="237"/>
        <end position="249"/>
    </location>
</feature>
<feature type="compositionally biased region" description="Polar residues" evidence="1">
    <location>
        <begin position="208"/>
        <end position="227"/>
    </location>
</feature>
<comment type="caution">
    <text evidence="2">The sequence shown here is derived from an EMBL/GenBank/DDBJ whole genome shotgun (WGS) entry which is preliminary data.</text>
</comment>
<feature type="region of interest" description="Disordered" evidence="1">
    <location>
        <begin position="1"/>
        <end position="27"/>
    </location>
</feature>
<evidence type="ECO:0000313" key="2">
    <source>
        <dbReference type="EMBL" id="KAG5168103.1"/>
    </source>
</evidence>
<name>A0A8H7XYS1_PSICU</name>
<accession>A0A8H7XYS1</accession>